<gene>
    <name evidence="1" type="ORF">HNR39_000882</name>
</gene>
<dbReference type="EMBL" id="JACHHQ010000001">
    <property type="protein sequence ID" value="MBB5199072.1"/>
    <property type="molecule type" value="Genomic_DNA"/>
</dbReference>
<evidence type="ECO:0000313" key="1">
    <source>
        <dbReference type="EMBL" id="MBB5199072.1"/>
    </source>
</evidence>
<dbReference type="AlphaFoldDB" id="A0A840RPK5"/>
<comment type="caution">
    <text evidence="1">The sequence shown here is derived from an EMBL/GenBank/DDBJ whole genome shotgun (WGS) entry which is preliminary data.</text>
</comment>
<organism evidence="1 2">
    <name type="scientific">Glaciimonas immobilis</name>
    <dbReference type="NCBI Taxonomy" id="728004"/>
    <lineage>
        <taxon>Bacteria</taxon>
        <taxon>Pseudomonadati</taxon>
        <taxon>Pseudomonadota</taxon>
        <taxon>Betaproteobacteria</taxon>
        <taxon>Burkholderiales</taxon>
        <taxon>Oxalobacteraceae</taxon>
        <taxon>Glaciimonas</taxon>
    </lineage>
</organism>
<name>A0A840RPK5_9BURK</name>
<dbReference type="RefSeq" id="WP_168053434.1">
    <property type="nucleotide sequence ID" value="NZ_JAAOZT010000002.1"/>
</dbReference>
<dbReference type="Proteomes" id="UP000571084">
    <property type="component" value="Unassembled WGS sequence"/>
</dbReference>
<evidence type="ECO:0000313" key="2">
    <source>
        <dbReference type="Proteomes" id="UP000571084"/>
    </source>
</evidence>
<reference evidence="1 2" key="1">
    <citation type="submission" date="2020-08" db="EMBL/GenBank/DDBJ databases">
        <title>Genomic Encyclopedia of Type Strains, Phase IV (KMG-IV): sequencing the most valuable type-strain genomes for metagenomic binning, comparative biology and taxonomic classification.</title>
        <authorList>
            <person name="Goeker M."/>
        </authorList>
    </citation>
    <scope>NUCLEOTIDE SEQUENCE [LARGE SCALE GENOMIC DNA]</scope>
    <source>
        <strain evidence="1 2">DSM 23240</strain>
    </source>
</reference>
<protein>
    <submittedName>
        <fullName evidence="1">Uncharacterized protein</fullName>
    </submittedName>
</protein>
<sequence length="180" mass="20009">MTSEHHNQPALESAHSGDDAVIPSSIFRGKLKINGIAYECHVLNDFRRAFSSKELTRLLTAGEQSVDLLALLEVNPLINNALVESNAFTFKITGMKQHEIGYDALIVIEILEKYLEAWERDLLSRANCKSVDQAISIARTCLRVGLMAMIDDATGFLAHKTNQTMYVKMEALKMLTIAKG</sequence>
<keyword evidence="2" id="KW-1185">Reference proteome</keyword>
<accession>A0A840RPK5</accession>
<proteinExistence type="predicted"/>